<reference evidence="8 9" key="1">
    <citation type="submission" date="2023-03" db="EMBL/GenBank/DDBJ databases">
        <title>High-quality genome of Scylla paramamosain provides insights in environmental adaptation.</title>
        <authorList>
            <person name="Zhang L."/>
        </authorList>
    </citation>
    <scope>NUCLEOTIDE SEQUENCE [LARGE SCALE GENOMIC DNA]</scope>
    <source>
        <strain evidence="8">LZ_2023a</strain>
        <tissue evidence="8">Muscle</tissue>
    </source>
</reference>
<keyword evidence="3" id="KW-0479">Metal-binding</keyword>
<evidence type="ECO:0000256" key="1">
    <source>
        <dbReference type="ARBA" id="ARBA00001954"/>
    </source>
</evidence>
<dbReference type="InterPro" id="IPR003347">
    <property type="entry name" value="JmjC_dom"/>
</dbReference>
<evidence type="ECO:0000313" key="9">
    <source>
        <dbReference type="Proteomes" id="UP001487740"/>
    </source>
</evidence>
<gene>
    <name evidence="8" type="ORF">O3P69_015108</name>
</gene>
<dbReference type="SMART" id="SM00558">
    <property type="entry name" value="JmjC"/>
    <property type="match status" value="1"/>
</dbReference>
<evidence type="ECO:0000256" key="4">
    <source>
        <dbReference type="ARBA" id="ARBA00023002"/>
    </source>
</evidence>
<evidence type="ECO:0000256" key="6">
    <source>
        <dbReference type="ARBA" id="ARBA00023242"/>
    </source>
</evidence>
<dbReference type="AlphaFoldDB" id="A0AAW0T2L7"/>
<dbReference type="InterPro" id="IPR041667">
    <property type="entry name" value="Cupin_8"/>
</dbReference>
<dbReference type="Pfam" id="PF13621">
    <property type="entry name" value="Cupin_8"/>
    <property type="match status" value="1"/>
</dbReference>
<keyword evidence="6" id="KW-0539">Nucleus</keyword>
<name>A0AAW0T2L7_SCYPA</name>
<dbReference type="PROSITE" id="PS51184">
    <property type="entry name" value="JMJC"/>
    <property type="match status" value="1"/>
</dbReference>
<dbReference type="Gene3D" id="2.60.120.650">
    <property type="entry name" value="Cupin"/>
    <property type="match status" value="1"/>
</dbReference>
<dbReference type="PANTHER" id="PTHR12461:SF106">
    <property type="entry name" value="BIFUNCTIONAL PEPTIDASE AND ARGINYL-HYDROXYLASE JMJD5"/>
    <property type="match status" value="1"/>
</dbReference>
<evidence type="ECO:0000313" key="8">
    <source>
        <dbReference type="EMBL" id="KAK8381875.1"/>
    </source>
</evidence>
<dbReference type="PANTHER" id="PTHR12461">
    <property type="entry name" value="HYPOXIA-INDUCIBLE FACTOR 1 ALPHA INHIBITOR-RELATED"/>
    <property type="match status" value="1"/>
</dbReference>
<comment type="cofactor">
    <cofactor evidence="1">
        <name>Fe(2+)</name>
        <dbReference type="ChEBI" id="CHEBI:29033"/>
    </cofactor>
</comment>
<keyword evidence="4" id="KW-0560">Oxidoreductase</keyword>
<feature type="domain" description="JmjC" evidence="7">
    <location>
        <begin position="307"/>
        <end position="461"/>
    </location>
</feature>
<comment type="caution">
    <text evidence="8">The sequence shown here is derived from an EMBL/GenBank/DDBJ whole genome shotgun (WGS) entry which is preliminary data.</text>
</comment>
<evidence type="ECO:0000256" key="2">
    <source>
        <dbReference type="ARBA" id="ARBA00004123"/>
    </source>
</evidence>
<dbReference type="GO" id="GO:0005634">
    <property type="term" value="C:nucleus"/>
    <property type="evidence" value="ECO:0007669"/>
    <property type="project" value="UniProtKB-SubCell"/>
</dbReference>
<proteinExistence type="predicted"/>
<dbReference type="EMBL" id="JARAKH010000039">
    <property type="protein sequence ID" value="KAK8381875.1"/>
    <property type="molecule type" value="Genomic_DNA"/>
</dbReference>
<evidence type="ECO:0000256" key="5">
    <source>
        <dbReference type="ARBA" id="ARBA00023004"/>
    </source>
</evidence>
<accession>A0AAW0T2L7</accession>
<dbReference type="Proteomes" id="UP001487740">
    <property type="component" value="Unassembled WGS sequence"/>
</dbReference>
<keyword evidence="9" id="KW-1185">Reference proteome</keyword>
<evidence type="ECO:0000256" key="3">
    <source>
        <dbReference type="ARBA" id="ARBA00022723"/>
    </source>
</evidence>
<dbReference type="GO" id="GO:0051864">
    <property type="term" value="F:histone H3K36 demethylase activity"/>
    <property type="evidence" value="ECO:0007669"/>
    <property type="project" value="TreeGrafter"/>
</dbReference>
<comment type="subcellular location">
    <subcellularLocation>
        <location evidence="2">Nucleus</location>
    </subcellularLocation>
</comment>
<dbReference type="SUPFAM" id="SSF51197">
    <property type="entry name" value="Clavaminate synthase-like"/>
    <property type="match status" value="1"/>
</dbReference>
<keyword evidence="5" id="KW-0408">Iron</keyword>
<dbReference type="GO" id="GO:0046872">
    <property type="term" value="F:metal ion binding"/>
    <property type="evidence" value="ECO:0007669"/>
    <property type="project" value="UniProtKB-KW"/>
</dbReference>
<protein>
    <recommendedName>
        <fullName evidence="7">JmjC domain-containing protein</fullName>
    </recommendedName>
</protein>
<sequence length="461" mass="51560">MPEDPQGSEEGKLEMPDEGDLRAVVRTALTEVRERVRAELQAQRSNIRDDGVAGHQRHPVLLRNVIPCSPVPVWMLPEGVETDVTGSWVSHTLASLLQEVARESPYDAPQTPNEHSVVVVSALLDHTWQRLNTGHWKEVSLTWRLVFTWGSIALVGMLLQRLHCGLLHSATPAPSLLEEVGGVIRACDRGLLMGATVEHSPLHSAAATLNPFARLAAVGRHADTETDESPVIQEDSAIVSRPLAVATCPALDRFLLRYMEDGVPVKLLGVVSHWPALKRWSLFYFRKVAGARTVPVEVGARYTDSSWYQRLMTLDEYFTEYVASTTCWIKCPQLMEDIVVPDYCHLGQQPPRINAWIGPRGTVSPLHHDPDHNILVQVVGYKYIRLYGEDQSHLLYAHPDPLLSNTSQADVEGPADMWPMLQQAEYSDLILGPGEALYIPPRCWHYIRSLSTSFSVSFWWG</sequence>
<organism evidence="8 9">
    <name type="scientific">Scylla paramamosain</name>
    <name type="common">Mud crab</name>
    <dbReference type="NCBI Taxonomy" id="85552"/>
    <lineage>
        <taxon>Eukaryota</taxon>
        <taxon>Metazoa</taxon>
        <taxon>Ecdysozoa</taxon>
        <taxon>Arthropoda</taxon>
        <taxon>Crustacea</taxon>
        <taxon>Multicrustacea</taxon>
        <taxon>Malacostraca</taxon>
        <taxon>Eumalacostraca</taxon>
        <taxon>Eucarida</taxon>
        <taxon>Decapoda</taxon>
        <taxon>Pleocyemata</taxon>
        <taxon>Brachyura</taxon>
        <taxon>Eubrachyura</taxon>
        <taxon>Portunoidea</taxon>
        <taxon>Portunidae</taxon>
        <taxon>Portuninae</taxon>
        <taxon>Scylla</taxon>
    </lineage>
</organism>
<evidence type="ECO:0000259" key="7">
    <source>
        <dbReference type="PROSITE" id="PS51184"/>
    </source>
</evidence>